<name>M7N3T6_9BACT</name>
<gene>
    <name evidence="2" type="ORF">ADICEAN_02892</name>
</gene>
<reference evidence="2 3" key="1">
    <citation type="journal article" date="2013" name="Genome Announc.">
        <title>Draft Genome Sequence of Cesiribacter andamanensis Strain AMV16T, Isolated from a Soil Sample from a Mud Volcano in the Andaman Islands, India.</title>
        <authorList>
            <person name="Shivaji S."/>
            <person name="Ara S."/>
            <person name="Begum Z."/>
            <person name="Srinivas T.N."/>
            <person name="Singh A."/>
            <person name="Kumar Pinnaka A."/>
        </authorList>
    </citation>
    <scope>NUCLEOTIDE SEQUENCE [LARGE SCALE GENOMIC DNA]</scope>
    <source>
        <strain evidence="2 3">AMV16</strain>
    </source>
</reference>
<dbReference type="AlphaFoldDB" id="M7N3T6"/>
<evidence type="ECO:0000313" key="2">
    <source>
        <dbReference type="EMBL" id="EMR01957.1"/>
    </source>
</evidence>
<accession>M7N3T6</accession>
<dbReference type="Pfam" id="PF13858">
    <property type="entry name" value="DUF4199"/>
    <property type="match status" value="1"/>
</dbReference>
<dbReference type="OrthoDB" id="5766000at2"/>
<dbReference type="STRING" id="1279009.ADICEAN_02892"/>
<organism evidence="2 3">
    <name type="scientific">Cesiribacter andamanensis AMV16</name>
    <dbReference type="NCBI Taxonomy" id="1279009"/>
    <lineage>
        <taxon>Bacteria</taxon>
        <taxon>Pseudomonadati</taxon>
        <taxon>Bacteroidota</taxon>
        <taxon>Cytophagia</taxon>
        <taxon>Cytophagales</taxon>
        <taxon>Cesiribacteraceae</taxon>
        <taxon>Cesiribacter</taxon>
    </lineage>
</organism>
<evidence type="ECO:0000256" key="1">
    <source>
        <dbReference type="SAM" id="Phobius"/>
    </source>
</evidence>
<sequence length="170" mass="18866">MAKTALKWGVLTALFMFIWISLEYAVGMHSDYIAYHPVVTLLALLIPLLCLYWGLREEKRKDPRTFTFSRALLLGLFISGVAALAGMLGQWVFHTFINPDFFNSQITFAESRALAQGMDVLVARREAEAYFSLRSYLVQALGGALIGGAVASAVLAFFMHNKNPTTPTAR</sequence>
<dbReference type="eggNOG" id="ENOG502ZX0H">
    <property type="taxonomic scope" value="Bacteria"/>
</dbReference>
<feature type="transmembrane region" description="Helical" evidence="1">
    <location>
        <begin position="136"/>
        <end position="158"/>
    </location>
</feature>
<proteinExistence type="predicted"/>
<evidence type="ECO:0000313" key="3">
    <source>
        <dbReference type="Proteomes" id="UP000011910"/>
    </source>
</evidence>
<dbReference type="EMBL" id="AODQ01000080">
    <property type="protein sequence ID" value="EMR01957.1"/>
    <property type="molecule type" value="Genomic_DNA"/>
</dbReference>
<keyword evidence="1" id="KW-1133">Transmembrane helix</keyword>
<dbReference type="RefSeq" id="WP_009196279.1">
    <property type="nucleotide sequence ID" value="NZ_AODQ01000080.1"/>
</dbReference>
<keyword evidence="1" id="KW-0472">Membrane</keyword>
<dbReference type="Proteomes" id="UP000011910">
    <property type="component" value="Unassembled WGS sequence"/>
</dbReference>
<feature type="transmembrane region" description="Helical" evidence="1">
    <location>
        <begin position="67"/>
        <end position="93"/>
    </location>
</feature>
<comment type="caution">
    <text evidence="2">The sequence shown here is derived from an EMBL/GenBank/DDBJ whole genome shotgun (WGS) entry which is preliminary data.</text>
</comment>
<keyword evidence="1" id="KW-0812">Transmembrane</keyword>
<dbReference type="InterPro" id="IPR025250">
    <property type="entry name" value="DUF4199"/>
</dbReference>
<evidence type="ECO:0008006" key="4">
    <source>
        <dbReference type="Google" id="ProtNLM"/>
    </source>
</evidence>
<feature type="transmembrane region" description="Helical" evidence="1">
    <location>
        <begin position="35"/>
        <end position="55"/>
    </location>
</feature>
<keyword evidence="3" id="KW-1185">Reference proteome</keyword>
<protein>
    <recommendedName>
        <fullName evidence="4">DUF4199 domain-containing protein</fullName>
    </recommendedName>
</protein>